<evidence type="ECO:0000313" key="1">
    <source>
        <dbReference type="EMBL" id="MCI4394993.1"/>
    </source>
</evidence>
<gene>
    <name evidence="1" type="ORF">PGIGA_G00175290</name>
</gene>
<proteinExistence type="predicted"/>
<keyword evidence="2" id="KW-1185">Reference proteome</keyword>
<dbReference type="EMBL" id="CM040481">
    <property type="protein sequence ID" value="MCI4394993.1"/>
    <property type="molecule type" value="Genomic_DNA"/>
</dbReference>
<dbReference type="Proteomes" id="UP000829447">
    <property type="component" value="Linkage Group LG28"/>
</dbReference>
<evidence type="ECO:0000313" key="2">
    <source>
        <dbReference type="Proteomes" id="UP000829447"/>
    </source>
</evidence>
<sequence>MRLCGNLAMFLLLGWLAPRDSEGREKGREGKKDEAENGVVFKGKFSGRAKERCTWTVSGEQQYTLKVTCVVMKKGKPRREYTCEYTAEPALCARFVSKPNAFWKQISRALMQHKRHLCRDAHETIQARMCESGPTGAHFRLVDPMKEITMTTPAVRAGLPKDTPTTECTPDHRQLAQEKCGNAWASICSFLFSIVESRDC</sequence>
<protein>
    <submittedName>
        <fullName evidence="1">Uncharacterized protein</fullName>
    </submittedName>
</protein>
<organism evidence="1 2">
    <name type="scientific">Pangasianodon gigas</name>
    <name type="common">Mekong giant catfish</name>
    <name type="synonym">Pangasius gigas</name>
    <dbReference type="NCBI Taxonomy" id="30993"/>
    <lineage>
        <taxon>Eukaryota</taxon>
        <taxon>Metazoa</taxon>
        <taxon>Chordata</taxon>
        <taxon>Craniata</taxon>
        <taxon>Vertebrata</taxon>
        <taxon>Euteleostomi</taxon>
        <taxon>Actinopterygii</taxon>
        <taxon>Neopterygii</taxon>
        <taxon>Teleostei</taxon>
        <taxon>Ostariophysi</taxon>
        <taxon>Siluriformes</taxon>
        <taxon>Pangasiidae</taxon>
        <taxon>Pangasianodon</taxon>
    </lineage>
</organism>
<accession>A0ACC5XUP7</accession>
<reference evidence="1 2" key="1">
    <citation type="journal article" date="2022" name="bioRxiv">
        <title>An ancient truncated duplication of the anti-Mullerian hormone receptor type 2 gene is a potential conserved master sex determinant in the Pangasiidae catfish family.</title>
        <authorList>
            <person name="Wen M."/>
            <person name="Pan Q."/>
            <person name="Jouanno E."/>
            <person name="Montfort J."/>
            <person name="Zahm M."/>
            <person name="Cabau C."/>
            <person name="Klopp C."/>
            <person name="Iampietro C."/>
            <person name="Roques C."/>
            <person name="Bouchez O."/>
            <person name="Castinel A."/>
            <person name="Donnadieu C."/>
            <person name="Parrinello H."/>
            <person name="Poncet C."/>
            <person name="Belmonte E."/>
            <person name="Gautier V."/>
            <person name="Avarre J.-C."/>
            <person name="Dugue R."/>
            <person name="Gustiano R."/>
            <person name="Ha T.T.T."/>
            <person name="Campet M."/>
            <person name="Sriphairoj K."/>
            <person name="Ribolli J."/>
            <person name="de Almeida F.L."/>
            <person name="Desvignes T."/>
            <person name="Postlethwait J.H."/>
            <person name="Bucao C.F."/>
            <person name="Robinson-Rechavi M."/>
            <person name="Bobe J."/>
            <person name="Herpin A."/>
            <person name="Guiguen Y."/>
        </authorList>
    </citation>
    <scope>NUCLEOTIDE SEQUENCE [LARGE SCALE GENOMIC DNA]</scope>
    <source>
        <strain evidence="1">YG-Dec2019</strain>
    </source>
</reference>
<name>A0ACC5XUP7_PANGG</name>
<comment type="caution">
    <text evidence="1">The sequence shown here is derived from an EMBL/GenBank/DDBJ whole genome shotgun (WGS) entry which is preliminary data.</text>
</comment>